<name>A0A4Y7QES7_9AGAM</name>
<protein>
    <submittedName>
        <fullName evidence="3">Uncharacterized protein</fullName>
    </submittedName>
</protein>
<keyword evidence="2" id="KW-1133">Transmembrane helix</keyword>
<keyword evidence="2" id="KW-0472">Membrane</keyword>
<dbReference type="EMBL" id="ML170162">
    <property type="protein sequence ID" value="TDL26183.1"/>
    <property type="molecule type" value="Genomic_DNA"/>
</dbReference>
<keyword evidence="4" id="KW-1185">Reference proteome</keyword>
<dbReference type="Proteomes" id="UP000294933">
    <property type="component" value="Unassembled WGS sequence"/>
</dbReference>
<dbReference type="VEuPathDB" id="FungiDB:BD410DRAFT_800763"/>
<evidence type="ECO:0000313" key="4">
    <source>
        <dbReference type="Proteomes" id="UP000294933"/>
    </source>
</evidence>
<feature type="region of interest" description="Disordered" evidence="1">
    <location>
        <begin position="260"/>
        <end position="285"/>
    </location>
</feature>
<evidence type="ECO:0000256" key="2">
    <source>
        <dbReference type="SAM" id="Phobius"/>
    </source>
</evidence>
<gene>
    <name evidence="3" type="ORF">BD410DRAFT_800763</name>
</gene>
<proteinExistence type="predicted"/>
<keyword evidence="2" id="KW-0812">Transmembrane</keyword>
<feature type="transmembrane region" description="Helical" evidence="2">
    <location>
        <begin position="153"/>
        <end position="171"/>
    </location>
</feature>
<reference evidence="3 4" key="1">
    <citation type="submission" date="2018-06" db="EMBL/GenBank/DDBJ databases">
        <title>A transcriptomic atlas of mushroom development highlights an independent origin of complex multicellularity.</title>
        <authorList>
            <consortium name="DOE Joint Genome Institute"/>
            <person name="Krizsan K."/>
            <person name="Almasi E."/>
            <person name="Merenyi Z."/>
            <person name="Sahu N."/>
            <person name="Viragh M."/>
            <person name="Koszo T."/>
            <person name="Mondo S."/>
            <person name="Kiss B."/>
            <person name="Balint B."/>
            <person name="Kues U."/>
            <person name="Barry K."/>
            <person name="Hegedus J.C."/>
            <person name="Henrissat B."/>
            <person name="Johnson J."/>
            <person name="Lipzen A."/>
            <person name="Ohm R."/>
            <person name="Nagy I."/>
            <person name="Pangilinan J."/>
            <person name="Yan J."/>
            <person name="Xiong Y."/>
            <person name="Grigoriev I.V."/>
            <person name="Hibbett D.S."/>
            <person name="Nagy L.G."/>
        </authorList>
    </citation>
    <scope>NUCLEOTIDE SEQUENCE [LARGE SCALE GENOMIC DNA]</scope>
    <source>
        <strain evidence="3 4">SZMC22713</strain>
    </source>
</reference>
<dbReference type="AlphaFoldDB" id="A0A4Y7QES7"/>
<organism evidence="3 4">
    <name type="scientific">Rickenella mellea</name>
    <dbReference type="NCBI Taxonomy" id="50990"/>
    <lineage>
        <taxon>Eukaryota</taxon>
        <taxon>Fungi</taxon>
        <taxon>Dikarya</taxon>
        <taxon>Basidiomycota</taxon>
        <taxon>Agaricomycotina</taxon>
        <taxon>Agaricomycetes</taxon>
        <taxon>Hymenochaetales</taxon>
        <taxon>Rickenellaceae</taxon>
        <taxon>Rickenella</taxon>
    </lineage>
</organism>
<evidence type="ECO:0000313" key="3">
    <source>
        <dbReference type="EMBL" id="TDL26183.1"/>
    </source>
</evidence>
<feature type="transmembrane region" description="Helical" evidence="2">
    <location>
        <begin position="105"/>
        <end position="127"/>
    </location>
</feature>
<sequence length="306" mass="33577">MDLRVLLTESCSEGTPRTPSETYALFLVLLAYDIVITMDIEIAQIWKQKFTGATSWSSFFPLIHWATKCTGLGRTKDILETFVTTSTATLIFTFRTWAIFQRSKIILIIVGLFGAAKIAANIVGLVATESYSASGSFACGDTTGNIYYPFTKASGYLSLAFDSVVFWLTFYKTIRVVRQMRRLGMTKSITYWILRDGRIDAFSGILTNAISNIMINRVILGLRHVSNTHVSGGLSQKSLPDLGFAVNSLIGNLGAPLRQSSDELSDGLSDDQSHQNSDGKFSEPIGAGAWMGTTDKLLTCNCQIIL</sequence>
<dbReference type="OrthoDB" id="2804045at2759"/>
<accession>A0A4Y7QES7</accession>
<evidence type="ECO:0000256" key="1">
    <source>
        <dbReference type="SAM" id="MobiDB-lite"/>
    </source>
</evidence>